<dbReference type="EMBL" id="CAJVPU010006953">
    <property type="protein sequence ID" value="CAG8566972.1"/>
    <property type="molecule type" value="Genomic_DNA"/>
</dbReference>
<sequence>LELTEFKVRDETTGKLPFRHALLVELVSHIFIRFFTFKTLKMSLRQKKSVNAEFKESNSEFTPNLKAQTGKTWGRDRDISYITVLFSTLILTCCPLLVFVFWVSCTHYQCSLYEPIYRLQISGFSEKAFDSVVLQKLPQFTWEGIKIYAIWLSFQAIIYAILPAKIGYGQRTPAGHILPYKVRFEKIFRKKTFYFNWWEGSIIHDNWGALLIAANIYGYFLTFFVFAKAYIMPSHPEDRKFSGSFIYDLLMGIEMNPRFGKYWDFKLFHNGRPGIIAWTLINLSFAAAQYNKIGYVTNSMILLNFLHAVYVLDFFYNEDWYLRTIDIAHDHFGFYLAWGDTVWLPWMSHYLVRNTIDLSIPYFLLVLTIGLSGYYIFRAVNHQKDIVRRRNGDCIIWGKPAQFIKTHFVTSDGKEHSSILLTSGFWGISRHFNYVGDLLISSAMCLACGFDHLLPYFYIIYMFILLIHRIYRDDARCRGKYGKYWDNYCQVVKWKLLPYVF</sequence>
<comment type="caution">
    <text evidence="1">The sequence shown here is derived from an EMBL/GenBank/DDBJ whole genome shotgun (WGS) entry which is preliminary data.</text>
</comment>
<keyword evidence="2" id="KW-1185">Reference proteome</keyword>
<evidence type="ECO:0000313" key="2">
    <source>
        <dbReference type="Proteomes" id="UP000789702"/>
    </source>
</evidence>
<feature type="non-terminal residue" evidence="1">
    <location>
        <position position="1"/>
    </location>
</feature>
<dbReference type="Proteomes" id="UP000789702">
    <property type="component" value="Unassembled WGS sequence"/>
</dbReference>
<accession>A0ACA9MAN8</accession>
<evidence type="ECO:0000313" key="1">
    <source>
        <dbReference type="EMBL" id="CAG8566972.1"/>
    </source>
</evidence>
<organism evidence="1 2">
    <name type="scientific">Dentiscutata heterogama</name>
    <dbReference type="NCBI Taxonomy" id="1316150"/>
    <lineage>
        <taxon>Eukaryota</taxon>
        <taxon>Fungi</taxon>
        <taxon>Fungi incertae sedis</taxon>
        <taxon>Mucoromycota</taxon>
        <taxon>Glomeromycotina</taxon>
        <taxon>Glomeromycetes</taxon>
        <taxon>Diversisporales</taxon>
        <taxon>Gigasporaceae</taxon>
        <taxon>Dentiscutata</taxon>
    </lineage>
</organism>
<gene>
    <name evidence="1" type="ORF">DHETER_LOCUS5894</name>
</gene>
<name>A0ACA9MAN8_9GLOM</name>
<reference evidence="1" key="1">
    <citation type="submission" date="2021-06" db="EMBL/GenBank/DDBJ databases">
        <authorList>
            <person name="Kallberg Y."/>
            <person name="Tangrot J."/>
            <person name="Rosling A."/>
        </authorList>
    </citation>
    <scope>NUCLEOTIDE SEQUENCE</scope>
    <source>
        <strain evidence="1">IL203A</strain>
    </source>
</reference>
<proteinExistence type="predicted"/>
<protein>
    <submittedName>
        <fullName evidence="1">6979_t:CDS:1</fullName>
    </submittedName>
</protein>